<name>A0A5P0YND5_9ACTN</name>
<dbReference type="Proteomes" id="UP000525686">
    <property type="component" value="Unassembled WGS sequence"/>
</dbReference>
<dbReference type="Proteomes" id="UP000517765">
    <property type="component" value="Unassembled WGS sequence"/>
</dbReference>
<dbReference type="Proteomes" id="UP000320857">
    <property type="component" value="Unassembled WGS sequence"/>
</dbReference>
<evidence type="ECO:0008006" key="9">
    <source>
        <dbReference type="Google" id="ProtNLM"/>
    </source>
</evidence>
<accession>A0A5P0YND5</accession>
<feature type="region of interest" description="Disordered" evidence="1">
    <location>
        <begin position="383"/>
        <end position="403"/>
    </location>
</feature>
<proteinExistence type="predicted"/>
<dbReference type="EMBL" id="JABJXA010000010">
    <property type="protein sequence ID" value="MBB1257818.1"/>
    <property type="molecule type" value="Genomic_DNA"/>
</dbReference>
<feature type="transmembrane region" description="Helical" evidence="2">
    <location>
        <begin position="20"/>
        <end position="38"/>
    </location>
</feature>
<reference evidence="3" key="3">
    <citation type="journal article" name="Syst. Appl. Microbiol.">
        <title>Streptomyces alkaliterrae sp. nov., isolated from an alkaline soil, and emended descriptions of Streptomyces alkaliphilus, Streptomyces calidiresistens and Streptomyces durbertensis.</title>
        <authorList>
            <person name="Swiecimska M."/>
            <person name="Golinska P."/>
            <person name="Nouioui I."/>
            <person name="Wypij M."/>
            <person name="Rai M."/>
            <person name="Sangal V."/>
            <person name="Goodfellow M."/>
        </authorList>
    </citation>
    <scope>NUCLEOTIDE SEQUENCE</scope>
    <source>
        <strain evidence="3">OF3</strain>
        <strain evidence="4">OF8</strain>
    </source>
</reference>
<reference evidence="7 8" key="2">
    <citation type="submission" date="2020-05" db="EMBL/GenBank/DDBJ databases">
        <title>Classification of alakaliphilic streptomycetes isolated from an alkaline soil next to Lonar Crater, India and a proposal for the recognition of Streptomyces alkaliterrae sp. nov.</title>
        <authorList>
            <person name="Golinska P."/>
        </authorList>
    </citation>
    <scope>NUCLEOTIDE SEQUENCE [LARGE SCALE GENOMIC DNA]</scope>
    <source>
        <strain evidence="8">OF3</strain>
        <strain evidence="7">OF8</strain>
    </source>
</reference>
<feature type="transmembrane region" description="Helical" evidence="2">
    <location>
        <begin position="45"/>
        <end position="61"/>
    </location>
</feature>
<protein>
    <recommendedName>
        <fullName evidence="9">Tetratricopeptide repeat protein</fullName>
    </recommendedName>
</protein>
<reference evidence="5 6" key="1">
    <citation type="submission" date="2019-10" db="EMBL/GenBank/DDBJ databases">
        <title>Streptomyces sp. nov., a novel actinobacterium isolated from alkaline environment.</title>
        <authorList>
            <person name="Golinska P."/>
        </authorList>
    </citation>
    <scope>NUCLEOTIDE SEQUENCE [LARGE SCALE GENOMIC DNA]</scope>
    <source>
        <strain evidence="5 6">OF1</strain>
    </source>
</reference>
<keyword evidence="2" id="KW-1133">Transmembrane helix</keyword>
<feature type="transmembrane region" description="Helical" evidence="2">
    <location>
        <begin position="103"/>
        <end position="122"/>
    </location>
</feature>
<evidence type="ECO:0000313" key="8">
    <source>
        <dbReference type="Proteomes" id="UP000525686"/>
    </source>
</evidence>
<sequence>MPPPPSRPPTVGVPGEPRRAALVGLLNLSGLGLGYVALRHWWSAVACWVAVGGLLAVALPVEPSGVPGAAVAAFVVVVLAAALDGARRGLRTPVPPFLRRPMLALPLAFLLLAVPASGAVAYDAARGEAVQQALLERLEEADELVDSARDDDFEEAKSSYRKALGVYADIGGRHADSRAGKLVPDRLYAYYRAVAKPYDGKDYCAAVEPLRHLRTVPGTVDREVLGRLADWPNERLARSWFECGMKQLGSDSEGESNRQLADLLDTFPESPHARRVQTAVRQHIKSRTGALEGTRTCDVADELTRVSATVDGLPGGTGAALRGDAEQAVEKGAFACGVHEFEEKRFSSARTKLTRFAADYGKSPLADRARDIAIAAEIAQRRPQAGRSLPAKKAPSGARMPLTISNDGQGSVEILYTGPVTGKVTIGGCKDCTVYPSRAEAVQKACKDSSKKYPKTTLRLPAGEYHILYKRNRAGTISSLNTTYANGTRVRAGYTYTGCTYVTRGLGIQ</sequence>
<gene>
    <name evidence="5" type="ORF">FNX44_004740</name>
    <name evidence="3" type="ORF">H3146_00275</name>
    <name evidence="4" type="ORF">H3147_03105</name>
</gene>
<keyword evidence="2" id="KW-0472">Membrane</keyword>
<keyword evidence="6" id="KW-1185">Reference proteome</keyword>
<dbReference type="AlphaFoldDB" id="A0A5P0YND5"/>
<feature type="transmembrane region" description="Helical" evidence="2">
    <location>
        <begin position="67"/>
        <end position="83"/>
    </location>
</feature>
<evidence type="ECO:0000313" key="5">
    <source>
        <dbReference type="EMBL" id="MQS01187.1"/>
    </source>
</evidence>
<evidence type="ECO:0000313" key="4">
    <source>
        <dbReference type="EMBL" id="MBB1257818.1"/>
    </source>
</evidence>
<evidence type="ECO:0000256" key="2">
    <source>
        <dbReference type="SAM" id="Phobius"/>
    </source>
</evidence>
<dbReference type="EMBL" id="JABJWZ010000001">
    <property type="protein sequence ID" value="MBB1251806.1"/>
    <property type="molecule type" value="Genomic_DNA"/>
</dbReference>
<keyword evidence="2" id="KW-0812">Transmembrane</keyword>
<evidence type="ECO:0000313" key="6">
    <source>
        <dbReference type="Proteomes" id="UP000320857"/>
    </source>
</evidence>
<evidence type="ECO:0000256" key="1">
    <source>
        <dbReference type="SAM" id="MobiDB-lite"/>
    </source>
</evidence>
<evidence type="ECO:0000313" key="7">
    <source>
        <dbReference type="Proteomes" id="UP000517765"/>
    </source>
</evidence>
<comment type="caution">
    <text evidence="5">The sequence shown here is derived from an EMBL/GenBank/DDBJ whole genome shotgun (WGS) entry which is preliminary data.</text>
</comment>
<evidence type="ECO:0000313" key="3">
    <source>
        <dbReference type="EMBL" id="MBB1251806.1"/>
    </source>
</evidence>
<organism evidence="5 6">
    <name type="scientific">Streptomyces alkaliterrae</name>
    <dbReference type="NCBI Taxonomy" id="2213162"/>
    <lineage>
        <taxon>Bacteria</taxon>
        <taxon>Bacillati</taxon>
        <taxon>Actinomycetota</taxon>
        <taxon>Actinomycetes</taxon>
        <taxon>Kitasatosporales</taxon>
        <taxon>Streptomycetaceae</taxon>
        <taxon>Streptomyces</taxon>
    </lineage>
</organism>
<dbReference type="EMBL" id="VJYK02000029">
    <property type="protein sequence ID" value="MQS01187.1"/>
    <property type="molecule type" value="Genomic_DNA"/>
</dbReference>